<dbReference type="InterPro" id="IPR003607">
    <property type="entry name" value="HD/PDEase_dom"/>
</dbReference>
<proteinExistence type="predicted"/>
<dbReference type="NCBIfam" id="TIGR00277">
    <property type="entry name" value="HDIG"/>
    <property type="match status" value="1"/>
</dbReference>
<organism evidence="2 3">
    <name type="scientific">Enorma phocaeensis</name>
    <dbReference type="NCBI Taxonomy" id="1871019"/>
    <lineage>
        <taxon>Bacteria</taxon>
        <taxon>Bacillati</taxon>
        <taxon>Actinomycetota</taxon>
        <taxon>Coriobacteriia</taxon>
        <taxon>Coriobacteriales</taxon>
        <taxon>Coriobacteriaceae</taxon>
        <taxon>Enorma</taxon>
    </lineage>
</organism>
<feature type="domain" description="HD" evidence="1">
    <location>
        <begin position="46"/>
        <end position="153"/>
    </location>
</feature>
<keyword evidence="3" id="KW-1185">Reference proteome</keyword>
<dbReference type="SMART" id="SM00471">
    <property type="entry name" value="HDc"/>
    <property type="match status" value="1"/>
</dbReference>
<sequence>MEQVARHKMGLEELPRVQAIWEHPVFQHEYRRLERLERDRVFCRHGMRHLLDTARIMWARNLELGCGIDREVVYAAALLHDVGKAGQYEGGEPHEVGGARIAARVLDSLPDDLAFAPADREAILAAIRGHRRLREGAGMLERLLFQADKASRACFACPAGVRDACSWPDEKKNLDIRV</sequence>
<evidence type="ECO:0000259" key="1">
    <source>
        <dbReference type="PROSITE" id="PS51831"/>
    </source>
</evidence>
<dbReference type="Pfam" id="PF01966">
    <property type="entry name" value="HD"/>
    <property type="match status" value="1"/>
</dbReference>
<dbReference type="EMBL" id="JAUDDZ010000010">
    <property type="protein sequence ID" value="MDM8275358.1"/>
    <property type="molecule type" value="Genomic_DNA"/>
</dbReference>
<dbReference type="SUPFAM" id="SSF109604">
    <property type="entry name" value="HD-domain/PDEase-like"/>
    <property type="match status" value="1"/>
</dbReference>
<evidence type="ECO:0000313" key="2">
    <source>
        <dbReference type="EMBL" id="MDM8275358.1"/>
    </source>
</evidence>
<dbReference type="InterPro" id="IPR006674">
    <property type="entry name" value="HD_domain"/>
</dbReference>
<evidence type="ECO:0000313" key="3">
    <source>
        <dbReference type="Proteomes" id="UP001529421"/>
    </source>
</evidence>
<dbReference type="InterPro" id="IPR006675">
    <property type="entry name" value="HDIG_dom"/>
</dbReference>
<protein>
    <submittedName>
        <fullName evidence="2">HD domain-containing protein</fullName>
    </submittedName>
</protein>
<gene>
    <name evidence="2" type="ORF">QUW28_07620</name>
</gene>
<comment type="caution">
    <text evidence="2">The sequence shown here is derived from an EMBL/GenBank/DDBJ whole genome shotgun (WGS) entry which is preliminary data.</text>
</comment>
<accession>A0ABT7VA33</accession>
<dbReference type="RefSeq" id="WP_289545347.1">
    <property type="nucleotide sequence ID" value="NZ_JAUDDZ010000010.1"/>
</dbReference>
<dbReference type="Gene3D" id="1.10.3210.10">
    <property type="entry name" value="Hypothetical protein af1432"/>
    <property type="match status" value="1"/>
</dbReference>
<name>A0ABT7VA33_9ACTN</name>
<dbReference type="PROSITE" id="PS51831">
    <property type="entry name" value="HD"/>
    <property type="match status" value="1"/>
</dbReference>
<reference evidence="3" key="1">
    <citation type="submission" date="2023-06" db="EMBL/GenBank/DDBJ databases">
        <title>Identification and characterization of horizontal gene transfer across gut microbiota members of farm animals based on homology search.</title>
        <authorList>
            <person name="Zeman M."/>
            <person name="Kubasova T."/>
            <person name="Jahodarova E."/>
            <person name="Nykrynova M."/>
            <person name="Rychlik I."/>
        </authorList>
    </citation>
    <scope>NUCLEOTIDE SEQUENCE [LARGE SCALE GENOMIC DNA]</scope>
    <source>
        <strain evidence="3">154_Feed</strain>
    </source>
</reference>
<dbReference type="Proteomes" id="UP001529421">
    <property type="component" value="Unassembled WGS sequence"/>
</dbReference>